<dbReference type="AlphaFoldDB" id="A0A1U9MBM2"/>
<dbReference type="EMBL" id="CP015820">
    <property type="protein sequence ID" value="AQT42910.1"/>
    <property type="molecule type" value="Genomic_DNA"/>
</dbReference>
<organism evidence="2 3">
    <name type="scientific">Bartonella apihabitans</name>
    <dbReference type="NCBI Taxonomy" id="2750929"/>
    <lineage>
        <taxon>Bacteria</taxon>
        <taxon>Pseudomonadati</taxon>
        <taxon>Pseudomonadota</taxon>
        <taxon>Alphaproteobacteria</taxon>
        <taxon>Hyphomicrobiales</taxon>
        <taxon>Bartonellaceae</taxon>
        <taxon>Bartonella</taxon>
    </lineage>
</organism>
<evidence type="ECO:0000313" key="2">
    <source>
        <dbReference type="EMBL" id="AQT42910.1"/>
    </source>
</evidence>
<feature type="region of interest" description="Disordered" evidence="1">
    <location>
        <begin position="30"/>
        <end position="58"/>
    </location>
</feature>
<feature type="region of interest" description="Disordered" evidence="1">
    <location>
        <begin position="132"/>
        <end position="156"/>
    </location>
</feature>
<sequence>MAQSSNALREQPTTDEILASIREIIEENTGRVNDRTAAKTSVNNRSAAKATGQQTLNNAQNNAQTGLDDLSVDEAMKVLAARIGLKKDSNQSVADAGTKDAFSNDVSAPSTLRQKPVDEPLQSSFQQQNTVNETPQDFNNQPADLAGNTDLAGGQQIAPDNTNYQSIESADLSARQDVETAADNATNTEVNNEDIYSDIHFSPEFWNHVNALAEETLRPILVQWLQKRWPALVEKILREEISGAFKRNFPSDQG</sequence>
<feature type="region of interest" description="Disordered" evidence="1">
    <location>
        <begin position="89"/>
        <end position="112"/>
    </location>
</feature>
<feature type="compositionally biased region" description="Polar residues" evidence="1">
    <location>
        <begin position="132"/>
        <end position="142"/>
    </location>
</feature>
<dbReference type="RefSeq" id="WP_078039664.1">
    <property type="nucleotide sequence ID" value="NZ_CP015820.1"/>
</dbReference>
<dbReference type="OrthoDB" id="7189469at2"/>
<dbReference type="Pfam" id="PF10691">
    <property type="entry name" value="DUF2497"/>
    <property type="match status" value="1"/>
</dbReference>
<accession>A0A1U9MBM2</accession>
<gene>
    <name evidence="2" type="ORF">BBC0178_014450</name>
</gene>
<protein>
    <submittedName>
        <fullName evidence="2">Cell pole-organizing protein PopZ</fullName>
    </submittedName>
</protein>
<proteinExistence type="predicted"/>
<evidence type="ECO:0000256" key="1">
    <source>
        <dbReference type="SAM" id="MobiDB-lite"/>
    </source>
</evidence>
<evidence type="ECO:0000313" key="3">
    <source>
        <dbReference type="Proteomes" id="UP000189660"/>
    </source>
</evidence>
<dbReference type="Proteomes" id="UP000189660">
    <property type="component" value="Chromosome"/>
</dbReference>
<name>A0A1U9MBM2_9HYPH</name>
<dbReference type="KEGG" id="bapa:BBC0178_014450"/>
<dbReference type="InterPro" id="IPR019632">
    <property type="entry name" value="DUF2497"/>
</dbReference>
<reference evidence="2 3" key="1">
    <citation type="submission" date="2016-11" db="EMBL/GenBank/DDBJ databases">
        <title>Comparative genomics of Bartonella apis.</title>
        <authorList>
            <person name="Engel P."/>
        </authorList>
    </citation>
    <scope>NUCLEOTIDE SEQUENCE [LARGE SCALE GENOMIC DNA]</scope>
    <source>
        <strain evidence="2 3">BBC0178</strain>
    </source>
</reference>
<keyword evidence="3" id="KW-1185">Reference proteome</keyword>